<dbReference type="PANTHER" id="PTHR47926:SF411">
    <property type="entry name" value="PENTATRICOPEPTIDE REPEAT-CONTAINING PROTEIN"/>
    <property type="match status" value="1"/>
</dbReference>
<dbReference type="InterPro" id="IPR046960">
    <property type="entry name" value="PPR_At4g14850-like_plant"/>
</dbReference>
<dbReference type="EMBL" id="JADFTS010000003">
    <property type="protein sequence ID" value="KAF9612731.1"/>
    <property type="molecule type" value="Genomic_DNA"/>
</dbReference>
<sequence>MTTKDEVSWSTMIVGFAHNGSFDEAFGFFRELTSVGMRANEVSLTGVLSAWAQSGAFEFGKVLHRYIEKAGLGLIVSASNALLDTYSRCGNVDMARSVFNWMMNDKNVIS</sequence>
<dbReference type="InterPro" id="IPR011990">
    <property type="entry name" value="TPR-like_helical_dom_sf"/>
</dbReference>
<dbReference type="OrthoDB" id="2122657at2759"/>
<keyword evidence="1" id="KW-0677">Repeat</keyword>
<accession>A0A835M6Q4</accession>
<dbReference type="InterPro" id="IPR002885">
    <property type="entry name" value="PPR_rpt"/>
</dbReference>
<organism evidence="3 4">
    <name type="scientific">Coptis chinensis</name>
    <dbReference type="NCBI Taxonomy" id="261450"/>
    <lineage>
        <taxon>Eukaryota</taxon>
        <taxon>Viridiplantae</taxon>
        <taxon>Streptophyta</taxon>
        <taxon>Embryophyta</taxon>
        <taxon>Tracheophyta</taxon>
        <taxon>Spermatophyta</taxon>
        <taxon>Magnoliopsida</taxon>
        <taxon>Ranunculales</taxon>
        <taxon>Ranunculaceae</taxon>
        <taxon>Coptidoideae</taxon>
        <taxon>Coptis</taxon>
    </lineage>
</organism>
<dbReference type="AlphaFoldDB" id="A0A835M6Q4"/>
<dbReference type="PROSITE" id="PS51375">
    <property type="entry name" value="PPR"/>
    <property type="match status" value="1"/>
</dbReference>
<keyword evidence="4" id="KW-1185">Reference proteome</keyword>
<name>A0A835M6Q4_9MAGN</name>
<gene>
    <name evidence="3" type="ORF">IFM89_003273</name>
</gene>
<evidence type="ECO:0000256" key="1">
    <source>
        <dbReference type="ARBA" id="ARBA00022737"/>
    </source>
</evidence>
<dbReference type="GO" id="GO:0003723">
    <property type="term" value="F:RNA binding"/>
    <property type="evidence" value="ECO:0007669"/>
    <property type="project" value="InterPro"/>
</dbReference>
<dbReference type="GO" id="GO:0009451">
    <property type="term" value="P:RNA modification"/>
    <property type="evidence" value="ECO:0007669"/>
    <property type="project" value="InterPro"/>
</dbReference>
<proteinExistence type="predicted"/>
<evidence type="ECO:0008006" key="5">
    <source>
        <dbReference type="Google" id="ProtNLM"/>
    </source>
</evidence>
<evidence type="ECO:0000313" key="4">
    <source>
        <dbReference type="Proteomes" id="UP000631114"/>
    </source>
</evidence>
<reference evidence="3 4" key="1">
    <citation type="submission" date="2020-10" db="EMBL/GenBank/DDBJ databases">
        <title>The Coptis chinensis genome and diversification of protoberbering-type alkaloids.</title>
        <authorList>
            <person name="Wang B."/>
            <person name="Shu S."/>
            <person name="Song C."/>
            <person name="Liu Y."/>
        </authorList>
    </citation>
    <scope>NUCLEOTIDE SEQUENCE [LARGE SCALE GENOMIC DNA]</scope>
    <source>
        <strain evidence="3">HL-2020</strain>
        <tissue evidence="3">Leaf</tissue>
    </source>
</reference>
<evidence type="ECO:0000256" key="2">
    <source>
        <dbReference type="PROSITE-ProRule" id="PRU00708"/>
    </source>
</evidence>
<dbReference type="PANTHER" id="PTHR47926">
    <property type="entry name" value="PENTATRICOPEPTIDE REPEAT-CONTAINING PROTEIN"/>
    <property type="match status" value="1"/>
</dbReference>
<protein>
    <recommendedName>
        <fullName evidence="5">Pentatricopeptide repeat-containing protein</fullName>
    </recommendedName>
</protein>
<dbReference type="Pfam" id="PF01535">
    <property type="entry name" value="PPR"/>
    <property type="match status" value="2"/>
</dbReference>
<comment type="caution">
    <text evidence="3">The sequence shown here is derived from an EMBL/GenBank/DDBJ whole genome shotgun (WGS) entry which is preliminary data.</text>
</comment>
<dbReference type="Gene3D" id="1.25.40.10">
    <property type="entry name" value="Tetratricopeptide repeat domain"/>
    <property type="match status" value="1"/>
</dbReference>
<feature type="repeat" description="PPR" evidence="2">
    <location>
        <begin position="5"/>
        <end position="39"/>
    </location>
</feature>
<dbReference type="Proteomes" id="UP000631114">
    <property type="component" value="Unassembled WGS sequence"/>
</dbReference>
<evidence type="ECO:0000313" key="3">
    <source>
        <dbReference type="EMBL" id="KAF9612731.1"/>
    </source>
</evidence>
<dbReference type="NCBIfam" id="TIGR00756">
    <property type="entry name" value="PPR"/>
    <property type="match status" value="2"/>
</dbReference>